<evidence type="ECO:0000256" key="4">
    <source>
        <dbReference type="RuleBase" id="RU003718"/>
    </source>
</evidence>
<evidence type="ECO:0000313" key="6">
    <source>
        <dbReference type="EMBL" id="CAH1963780.1"/>
    </source>
</evidence>
<dbReference type="Gene3D" id="3.40.50.2000">
    <property type="entry name" value="Glycogen Phosphorylase B"/>
    <property type="match status" value="2"/>
</dbReference>
<gene>
    <name evidence="6" type="ORF">ACAOBT_LOCUS5402</name>
</gene>
<evidence type="ECO:0000256" key="5">
    <source>
        <dbReference type="SAM" id="Phobius"/>
    </source>
</evidence>
<sequence length="589" mass="67223">MSFDVYCNIILLVIIIHSKMLRVAFSLLLVNYLECANILVLQDTPSPSHTIWNSEVAKGLARRGHNVTMLGPDDFKNRKPVKNFHYIELEAIFMEGGDAEQAVEDAMDAPQWKYMLIYYEYEIAACKNTYNNKGMKTLLDYPDNFKFDAIVVDMTLSSCILPLIKRFKYPPTVGLTAFLFPHYLALDFGNTIEPAYIPTFGMGFGEDMSFFERLQNYFYLNMDLLIKKYYVRRTIQALANERFGESVGNLDDIRRHISMLLINVDMAFHYPQQLAPNIIPVGGLHVHRAGELPKDLKEIMDAGKKGVILFSLGTNVKSSHLKLEIKTALLKALGRLDQTVVWKFESNLTGVPENVLIRQWLPQTEILAHPNTKLFISHGGGLSTIESAYYGVPVLGIPFFGDQFSNLAMMENKGLARMIRYKSLTADLVFKNIREMLDNPMILRCSIKQLQRWTTVCYPTNSKYSCSSRSSLSTFHLTNNELDDPSLRLHAAVHRYAKNMKETGKRMRDQPQTPLERSLFWIEYSIRHNGSHFLNLKSRDLPVFITSGLDIKLFLLLLGGVLILFVASICKCCRKTGRSTKSKQKFKSN</sequence>
<dbReference type="CDD" id="cd03784">
    <property type="entry name" value="GT1_Gtf-like"/>
    <property type="match status" value="1"/>
</dbReference>
<evidence type="ECO:0000313" key="7">
    <source>
        <dbReference type="Proteomes" id="UP001152888"/>
    </source>
</evidence>
<dbReference type="EMBL" id="CAKOFQ010006710">
    <property type="protein sequence ID" value="CAH1963780.1"/>
    <property type="molecule type" value="Genomic_DNA"/>
</dbReference>
<feature type="transmembrane region" description="Helical" evidence="5">
    <location>
        <begin position="553"/>
        <end position="573"/>
    </location>
</feature>
<dbReference type="InterPro" id="IPR050271">
    <property type="entry name" value="UDP-glycosyltransferase"/>
</dbReference>
<dbReference type="PROSITE" id="PS00375">
    <property type="entry name" value="UDPGT"/>
    <property type="match status" value="1"/>
</dbReference>
<evidence type="ECO:0000256" key="3">
    <source>
        <dbReference type="ARBA" id="ARBA00022679"/>
    </source>
</evidence>
<dbReference type="InterPro" id="IPR002213">
    <property type="entry name" value="UDP_glucos_trans"/>
</dbReference>
<dbReference type="Proteomes" id="UP001152888">
    <property type="component" value="Unassembled WGS sequence"/>
</dbReference>
<evidence type="ECO:0000256" key="2">
    <source>
        <dbReference type="ARBA" id="ARBA00022676"/>
    </source>
</evidence>
<dbReference type="PANTHER" id="PTHR48043">
    <property type="entry name" value="EG:EG0003.4 PROTEIN-RELATED"/>
    <property type="match status" value="1"/>
</dbReference>
<dbReference type="PANTHER" id="PTHR48043:SF159">
    <property type="entry name" value="EG:EG0003.4 PROTEIN-RELATED"/>
    <property type="match status" value="1"/>
</dbReference>
<reference evidence="6" key="1">
    <citation type="submission" date="2022-03" db="EMBL/GenBank/DDBJ databases">
        <authorList>
            <person name="Sayadi A."/>
        </authorList>
    </citation>
    <scope>NUCLEOTIDE SEQUENCE</scope>
</reference>
<keyword evidence="5" id="KW-0812">Transmembrane</keyword>
<name>A0A9P0JZU6_ACAOB</name>
<evidence type="ECO:0008006" key="8">
    <source>
        <dbReference type="Google" id="ProtNLM"/>
    </source>
</evidence>
<accession>A0A9P0JZU6</accession>
<organism evidence="6 7">
    <name type="scientific">Acanthoscelides obtectus</name>
    <name type="common">Bean weevil</name>
    <name type="synonym">Bruchus obtectus</name>
    <dbReference type="NCBI Taxonomy" id="200917"/>
    <lineage>
        <taxon>Eukaryota</taxon>
        <taxon>Metazoa</taxon>
        <taxon>Ecdysozoa</taxon>
        <taxon>Arthropoda</taxon>
        <taxon>Hexapoda</taxon>
        <taxon>Insecta</taxon>
        <taxon>Pterygota</taxon>
        <taxon>Neoptera</taxon>
        <taxon>Endopterygota</taxon>
        <taxon>Coleoptera</taxon>
        <taxon>Polyphaga</taxon>
        <taxon>Cucujiformia</taxon>
        <taxon>Chrysomeloidea</taxon>
        <taxon>Chrysomelidae</taxon>
        <taxon>Bruchinae</taxon>
        <taxon>Bruchini</taxon>
        <taxon>Acanthoscelides</taxon>
    </lineage>
</organism>
<comment type="similarity">
    <text evidence="1 4">Belongs to the UDP-glycosyltransferase family.</text>
</comment>
<comment type="caution">
    <text evidence="6">The sequence shown here is derived from an EMBL/GenBank/DDBJ whole genome shotgun (WGS) entry which is preliminary data.</text>
</comment>
<dbReference type="OrthoDB" id="5835829at2759"/>
<dbReference type="AlphaFoldDB" id="A0A9P0JZU6"/>
<protein>
    <recommendedName>
        <fullName evidence="8">UDP-glycosyltransferases domain-containing protein</fullName>
    </recommendedName>
</protein>
<keyword evidence="5" id="KW-1133">Transmembrane helix</keyword>
<dbReference type="SUPFAM" id="SSF53756">
    <property type="entry name" value="UDP-Glycosyltransferase/glycogen phosphorylase"/>
    <property type="match status" value="1"/>
</dbReference>
<keyword evidence="7" id="KW-1185">Reference proteome</keyword>
<keyword evidence="2 4" id="KW-0328">Glycosyltransferase</keyword>
<dbReference type="InterPro" id="IPR035595">
    <property type="entry name" value="UDP_glycos_trans_CS"/>
</dbReference>
<dbReference type="GO" id="GO:0008194">
    <property type="term" value="F:UDP-glycosyltransferase activity"/>
    <property type="evidence" value="ECO:0007669"/>
    <property type="project" value="InterPro"/>
</dbReference>
<dbReference type="Pfam" id="PF00201">
    <property type="entry name" value="UDPGT"/>
    <property type="match status" value="2"/>
</dbReference>
<evidence type="ECO:0000256" key="1">
    <source>
        <dbReference type="ARBA" id="ARBA00009995"/>
    </source>
</evidence>
<proteinExistence type="inferred from homology"/>
<keyword evidence="5" id="KW-0472">Membrane</keyword>
<dbReference type="FunFam" id="3.40.50.2000:FF:000050">
    <property type="entry name" value="UDP-glucuronosyltransferase"/>
    <property type="match status" value="1"/>
</dbReference>
<keyword evidence="3 4" id="KW-0808">Transferase</keyword>